<dbReference type="RefSeq" id="WP_114437238.1">
    <property type="nucleotide sequence ID" value="NZ_QPIZ01000014.1"/>
</dbReference>
<accession>A0A368UVQ9</accession>
<proteinExistence type="inferred from homology"/>
<keyword evidence="3" id="KW-0808">Transferase</keyword>
<gene>
    <name evidence="5" type="ORF">DFO77_11479</name>
</gene>
<dbReference type="InterPro" id="IPR029044">
    <property type="entry name" value="Nucleotide-diphossugar_trans"/>
</dbReference>
<dbReference type="PANTHER" id="PTHR43179">
    <property type="entry name" value="RHAMNOSYLTRANSFERASE WBBL"/>
    <property type="match status" value="1"/>
</dbReference>
<dbReference type="Proteomes" id="UP000252733">
    <property type="component" value="Unassembled WGS sequence"/>
</dbReference>
<dbReference type="AlphaFoldDB" id="A0A368UVQ9"/>
<sequence length="344" mass="39395">MPESSVAVVILNWNTRSMLERFLPDVLKNSNHPGVTVVVADNGSTDGSQELVKAKFPAVSLIRLDKNYGFAGGYNRALQQIDSTYSVLLNSDVIPASDWLMPLVRHMESTPDCAACVPKIKDLKNPEMFEYAGAAGGFIDKWGYPFCRGRIFNHIEKDHQQYNEAGDIFWGSGAALLVRTREFNRSGGLDEHFFAHMEEIDWCWRMKNRGKSIYYIPQSEVFHLGGGTLNAMSPHKTYLNFRNNLFMLYRNLPSNKLRKTILTRLLLDGVAAIKLLISDGFGHTRAVYRAHRDYFKRIPDLRRERNNLLKNVTTTTHAEIYPQSIIMDFFLRGMKRFSDLDFKN</sequence>
<dbReference type="Pfam" id="PF00535">
    <property type="entry name" value="Glycos_transf_2"/>
    <property type="match status" value="1"/>
</dbReference>
<dbReference type="Gene3D" id="3.90.550.10">
    <property type="entry name" value="Spore Coat Polysaccharide Biosynthesis Protein SpsA, Chain A"/>
    <property type="match status" value="1"/>
</dbReference>
<feature type="domain" description="Glycosyltransferase 2-like" evidence="4">
    <location>
        <begin position="8"/>
        <end position="128"/>
    </location>
</feature>
<evidence type="ECO:0000256" key="2">
    <source>
        <dbReference type="ARBA" id="ARBA00022676"/>
    </source>
</evidence>
<reference evidence="5 6" key="1">
    <citation type="submission" date="2018-07" db="EMBL/GenBank/DDBJ databases">
        <title>Freshwater and sediment microbial communities from various areas in North America, analyzing microbe dynamics in response to fracking.</title>
        <authorList>
            <person name="Lamendella R."/>
        </authorList>
    </citation>
    <scope>NUCLEOTIDE SEQUENCE [LARGE SCALE GENOMIC DNA]</scope>
    <source>
        <strain evidence="5 6">160A</strain>
    </source>
</reference>
<evidence type="ECO:0000256" key="1">
    <source>
        <dbReference type="ARBA" id="ARBA00006739"/>
    </source>
</evidence>
<evidence type="ECO:0000313" key="6">
    <source>
        <dbReference type="Proteomes" id="UP000252733"/>
    </source>
</evidence>
<name>A0A368UVQ9_9BACT</name>
<organism evidence="5 6">
    <name type="scientific">Marinilabilia salmonicolor</name>
    <dbReference type="NCBI Taxonomy" id="989"/>
    <lineage>
        <taxon>Bacteria</taxon>
        <taxon>Pseudomonadati</taxon>
        <taxon>Bacteroidota</taxon>
        <taxon>Bacteroidia</taxon>
        <taxon>Marinilabiliales</taxon>
        <taxon>Marinilabiliaceae</taxon>
        <taxon>Marinilabilia</taxon>
    </lineage>
</organism>
<keyword evidence="6" id="KW-1185">Reference proteome</keyword>
<evidence type="ECO:0000256" key="3">
    <source>
        <dbReference type="ARBA" id="ARBA00022679"/>
    </source>
</evidence>
<dbReference type="GO" id="GO:0016757">
    <property type="term" value="F:glycosyltransferase activity"/>
    <property type="evidence" value="ECO:0007669"/>
    <property type="project" value="UniProtKB-KW"/>
</dbReference>
<evidence type="ECO:0000259" key="4">
    <source>
        <dbReference type="Pfam" id="PF00535"/>
    </source>
</evidence>
<dbReference type="EMBL" id="QPIZ01000014">
    <property type="protein sequence ID" value="RCW32753.1"/>
    <property type="molecule type" value="Genomic_DNA"/>
</dbReference>
<keyword evidence="2" id="KW-0328">Glycosyltransferase</keyword>
<dbReference type="SUPFAM" id="SSF53448">
    <property type="entry name" value="Nucleotide-diphospho-sugar transferases"/>
    <property type="match status" value="1"/>
</dbReference>
<evidence type="ECO:0000313" key="5">
    <source>
        <dbReference type="EMBL" id="RCW32753.1"/>
    </source>
</evidence>
<dbReference type="InterPro" id="IPR001173">
    <property type="entry name" value="Glyco_trans_2-like"/>
</dbReference>
<comment type="similarity">
    <text evidence="1">Belongs to the glycosyltransferase 2 family.</text>
</comment>
<comment type="caution">
    <text evidence="5">The sequence shown here is derived from an EMBL/GenBank/DDBJ whole genome shotgun (WGS) entry which is preliminary data.</text>
</comment>
<dbReference type="CDD" id="cd04186">
    <property type="entry name" value="GT_2_like_c"/>
    <property type="match status" value="1"/>
</dbReference>
<dbReference type="PANTHER" id="PTHR43179:SF12">
    <property type="entry name" value="GALACTOFURANOSYLTRANSFERASE GLFT2"/>
    <property type="match status" value="1"/>
</dbReference>
<protein>
    <recommendedName>
        <fullName evidence="4">Glycosyltransferase 2-like domain-containing protein</fullName>
    </recommendedName>
</protein>